<dbReference type="EMBL" id="JAACAK010000012">
    <property type="protein sequence ID" value="NIR73758.1"/>
    <property type="molecule type" value="Genomic_DNA"/>
</dbReference>
<comment type="caution">
    <text evidence="2">The sequence shown here is derived from an EMBL/GenBank/DDBJ whole genome shotgun (WGS) entry which is preliminary data.</text>
</comment>
<evidence type="ECO:0000256" key="1">
    <source>
        <dbReference type="SAM" id="SignalP"/>
    </source>
</evidence>
<evidence type="ECO:0000313" key="3">
    <source>
        <dbReference type="Proteomes" id="UP000702544"/>
    </source>
</evidence>
<name>A0AAE5CAV4_9BACT</name>
<keyword evidence="1" id="KW-0732">Signal</keyword>
<evidence type="ECO:0008006" key="4">
    <source>
        <dbReference type="Google" id="ProtNLM"/>
    </source>
</evidence>
<dbReference type="Proteomes" id="UP000702544">
    <property type="component" value="Unassembled WGS sequence"/>
</dbReference>
<protein>
    <recommendedName>
        <fullName evidence="4">Pilus assembly protein PilP</fullName>
    </recommendedName>
</protein>
<sequence length="148" mass="15990">MVSAALTLVALLASLVGAPPAGSPALQDTSQAQPGSQSPLLEVYRRETFVYPTDSRRNPFVNLIEEDTGGPIFENLDLTGIIFGGSAGSVASLVDRATEKSYRVRRGDIVGNARVVEIRPDAVVFQVTQFGVTRSETLRIRREEEEQG</sequence>
<organism evidence="2 3">
    <name type="scientific">Candidatus Kutchimonas denitrificans</name>
    <dbReference type="NCBI Taxonomy" id="3056748"/>
    <lineage>
        <taxon>Bacteria</taxon>
        <taxon>Pseudomonadati</taxon>
        <taxon>Gemmatimonadota</taxon>
        <taxon>Gemmatimonadia</taxon>
        <taxon>Candidatus Palauibacterales</taxon>
        <taxon>Candidatus Palauibacteraceae</taxon>
        <taxon>Candidatus Kutchimonas</taxon>
    </lineage>
</organism>
<evidence type="ECO:0000313" key="2">
    <source>
        <dbReference type="EMBL" id="NIR73758.1"/>
    </source>
</evidence>
<dbReference type="AlphaFoldDB" id="A0AAE5CAV4"/>
<accession>A0AAE5CAV4</accession>
<feature type="chain" id="PRO_5042222387" description="Pilus assembly protein PilP" evidence="1">
    <location>
        <begin position="19"/>
        <end position="148"/>
    </location>
</feature>
<proteinExistence type="predicted"/>
<feature type="signal peptide" evidence="1">
    <location>
        <begin position="1"/>
        <end position="18"/>
    </location>
</feature>
<gene>
    <name evidence="2" type="ORF">GWO12_01385</name>
</gene>
<reference evidence="2 3" key="1">
    <citation type="submission" date="2020-01" db="EMBL/GenBank/DDBJ databases">
        <title>Genomes assembled from Gulf of Kutch pelagic sediment metagenomes.</title>
        <authorList>
            <person name="Chandrashekar M."/>
            <person name="Mahajan M.S."/>
            <person name="Dave K.J."/>
            <person name="Vatsa P."/>
            <person name="Nathani N.M."/>
        </authorList>
    </citation>
    <scope>NUCLEOTIDE SEQUENCE [LARGE SCALE GENOMIC DNA]</scope>
    <source>
        <strain evidence="2">KS3-K002</strain>
    </source>
</reference>